<proteinExistence type="predicted"/>
<organism evidence="1 2">
    <name type="scientific">Candidatus Erwinia dacicola</name>
    <dbReference type="NCBI Taxonomy" id="252393"/>
    <lineage>
        <taxon>Bacteria</taxon>
        <taxon>Pseudomonadati</taxon>
        <taxon>Pseudomonadota</taxon>
        <taxon>Gammaproteobacteria</taxon>
        <taxon>Enterobacterales</taxon>
        <taxon>Erwiniaceae</taxon>
        <taxon>Erwinia</taxon>
    </lineage>
</organism>
<reference evidence="1" key="1">
    <citation type="submission" date="2018-04" db="EMBL/GenBank/DDBJ databases">
        <title>Genomes of the Obligate Erwinia dacicola and Facultative Enterobacter sp. OLF Endosymbionts of the Olive Fruit fly, Bactrocera oleae.</title>
        <authorList>
            <person name="Estes A.M."/>
            <person name="Hearn D.J."/>
            <person name="Agarwal S."/>
            <person name="Pierson E.A."/>
            <person name="Dunning-Hotopp J.C."/>
        </authorList>
    </citation>
    <scope>NUCLEOTIDE SEQUENCE [LARGE SCALE GENOMIC DNA]</scope>
    <source>
        <strain evidence="1">Oroville</strain>
    </source>
</reference>
<comment type="caution">
    <text evidence="1">The sequence shown here is derived from an EMBL/GenBank/DDBJ whole genome shotgun (WGS) entry which is preliminary data.</text>
</comment>
<dbReference type="AlphaFoldDB" id="A0A328TWA6"/>
<evidence type="ECO:0000313" key="1">
    <source>
        <dbReference type="EMBL" id="RAP72096.1"/>
    </source>
</evidence>
<protein>
    <submittedName>
        <fullName evidence="1">Uncharacterized protein</fullName>
    </submittedName>
</protein>
<dbReference type="Proteomes" id="UP000244334">
    <property type="component" value="Unassembled WGS sequence"/>
</dbReference>
<accession>A0A328TWA6</accession>
<evidence type="ECO:0000313" key="2">
    <source>
        <dbReference type="Proteomes" id="UP000244334"/>
    </source>
</evidence>
<sequence length="42" mass="4791">MPNPSMICLKILSFLFSTTFKQFLYDGQGGIGITKFFDQVKK</sequence>
<name>A0A328TWA6_9GAMM</name>
<dbReference type="EMBL" id="LJAM02000064">
    <property type="protein sequence ID" value="RAP72096.1"/>
    <property type="molecule type" value="Genomic_DNA"/>
</dbReference>
<gene>
    <name evidence="1" type="ORF">ACZ87_01073</name>
</gene>
<keyword evidence="2" id="KW-1185">Reference proteome</keyword>